<organism evidence="3">
    <name type="scientific">marine sediment metagenome</name>
    <dbReference type="NCBI Taxonomy" id="412755"/>
    <lineage>
        <taxon>unclassified sequences</taxon>
        <taxon>metagenomes</taxon>
        <taxon>ecological metagenomes</taxon>
    </lineage>
</organism>
<feature type="compositionally biased region" description="Polar residues" evidence="1">
    <location>
        <begin position="145"/>
        <end position="156"/>
    </location>
</feature>
<accession>A0A0F9LUC7</accession>
<feature type="region of interest" description="Disordered" evidence="1">
    <location>
        <begin position="301"/>
        <end position="333"/>
    </location>
</feature>
<proteinExistence type="predicted"/>
<feature type="domain" description="Bacteriophage lambda Replication protein O N-terminal" evidence="2">
    <location>
        <begin position="15"/>
        <end position="107"/>
    </location>
</feature>
<evidence type="ECO:0000313" key="3">
    <source>
        <dbReference type="EMBL" id="KKM97003.1"/>
    </source>
</evidence>
<name>A0A0F9LUC7_9ZZZZ</name>
<dbReference type="GO" id="GO:0006260">
    <property type="term" value="P:DNA replication"/>
    <property type="evidence" value="ECO:0007669"/>
    <property type="project" value="InterPro"/>
</dbReference>
<reference evidence="3" key="1">
    <citation type="journal article" date="2015" name="Nature">
        <title>Complex archaea that bridge the gap between prokaryotes and eukaryotes.</title>
        <authorList>
            <person name="Spang A."/>
            <person name="Saw J.H."/>
            <person name="Jorgensen S.L."/>
            <person name="Zaremba-Niedzwiedzka K."/>
            <person name="Martijn J."/>
            <person name="Lind A.E."/>
            <person name="van Eijk R."/>
            <person name="Schleper C."/>
            <person name="Guy L."/>
            <person name="Ettema T.J."/>
        </authorList>
    </citation>
    <scope>NUCLEOTIDE SEQUENCE</scope>
</reference>
<sequence length="333" mass="37327">MQNPHKSKSVVNPQAENGHRRINNDVYHALSMYPFTGAELRVVLATIDRTWGWDLKSATISLNKFMLATNLSRQGVVKAIKGLSKKRVLVIKHGKAPKQSEYLFNKHFDTWLDSQPALSILIPQPETKQLPFDGQPQLPIKKGDSQPQLPKDSQPQLPIKKGDSQPQLPKDSQPQLPMIVNQGLLLIVNWPSLALSLLQQRLQQYFTTTNTNVGPLKPEALEGLIKKQLLNQLRAKVFELLKEKRGYNSPQTGAEAKAITWMLRQDYSVEDIMDAYQIMSEKPFWKDKELLMPSLQGQIGKIKKGGQGGAHSGDTGTSVEQLKKSADKSQPID</sequence>
<protein>
    <recommendedName>
        <fullName evidence="2">Bacteriophage lambda Replication protein O N-terminal domain-containing protein</fullName>
    </recommendedName>
</protein>
<gene>
    <name evidence="3" type="ORF">LCGC14_1172370</name>
</gene>
<dbReference type="Gene3D" id="1.10.10.10">
    <property type="entry name" value="Winged helix-like DNA-binding domain superfamily/Winged helix DNA-binding domain"/>
    <property type="match status" value="1"/>
</dbReference>
<comment type="caution">
    <text evidence="3">The sequence shown here is derived from an EMBL/GenBank/DDBJ whole genome shotgun (WGS) entry which is preliminary data.</text>
</comment>
<dbReference type="InterPro" id="IPR006497">
    <property type="entry name" value="Phage_lambda_VrpO_N"/>
</dbReference>
<feature type="region of interest" description="Disordered" evidence="1">
    <location>
        <begin position="131"/>
        <end position="174"/>
    </location>
</feature>
<dbReference type="AlphaFoldDB" id="A0A0F9LUC7"/>
<evidence type="ECO:0000256" key="1">
    <source>
        <dbReference type="SAM" id="MobiDB-lite"/>
    </source>
</evidence>
<feature type="compositionally biased region" description="Polar residues" evidence="1">
    <location>
        <begin position="164"/>
        <end position="174"/>
    </location>
</feature>
<dbReference type="InterPro" id="IPR036388">
    <property type="entry name" value="WH-like_DNA-bd_sf"/>
</dbReference>
<evidence type="ECO:0000259" key="2">
    <source>
        <dbReference type="Pfam" id="PF04492"/>
    </source>
</evidence>
<dbReference type="EMBL" id="LAZR01005804">
    <property type="protein sequence ID" value="KKM97003.1"/>
    <property type="molecule type" value="Genomic_DNA"/>
</dbReference>
<dbReference type="Pfam" id="PF04492">
    <property type="entry name" value="Phage_rep_O"/>
    <property type="match status" value="1"/>
</dbReference>